<dbReference type="PANTHER" id="PTHR45138">
    <property type="entry name" value="REGULATORY COMPONENTS OF SENSORY TRANSDUCTION SYSTEM"/>
    <property type="match status" value="1"/>
</dbReference>
<dbReference type="InterPro" id="IPR037401">
    <property type="entry name" value="SnoaL-like"/>
</dbReference>
<protein>
    <submittedName>
        <fullName evidence="3">Diguanylate cyclase</fullName>
        <ecNumber evidence="3">2.7.7.65</ecNumber>
    </submittedName>
</protein>
<dbReference type="NCBIfam" id="TIGR00254">
    <property type="entry name" value="GGDEF"/>
    <property type="match status" value="1"/>
</dbReference>
<sequence>MKLLNETPTPEELEIYGAFQEWMASYDGGDIEGIMKWMAPDVLSVGTGRDEISRSSEAIREGFSRDFGELDELRLIDGFVTVKARGDAGWLFFQAVYGVNVKGEPIRYETRRTVVFRKIEGRWIQEHLHHSIPDRTQSDHRSFPVGPITAGRYSILFTSSRDAIIMASRWDRSILEANMAALGMYGLSEERMLNSRLDDLMDDDELTAFLRRVNSSPKEGGLFQAVHRGPSGPFPVEISVRITELEGRSIVVMVVRDTTSRVETERALRRSEERLRLAMEANEDGLWELDVPTMTMYVSGSSWGGSGDVEERFPYRAWREMAHRDDRDDIDKALTGHLDRGDEYRIEYRMDRGDGRWRWVLERGRVVDRRSDGFPLRMIGTIMDVDRRKRIEEERLELTKKLEKMASIDKLTGILNRQRFESLLQEKMDRRRLPLCLIMFDLDRFKDLNDARGHLEGDRALVLASEAVSGRLRVGDLFGRWGGDEFMVALEQDLDKSLIVAEDLRKRICDALGDGFQGVTASFGLALWNGKASLENLSNMADEALYRAKKDGRNRVVVFDDAGYN</sequence>
<keyword evidence="4" id="KW-1185">Reference proteome</keyword>
<name>A0ABS9EMG8_9BACT</name>
<evidence type="ECO:0000259" key="1">
    <source>
        <dbReference type="PROSITE" id="PS50113"/>
    </source>
</evidence>
<dbReference type="EC" id="2.7.7.65" evidence="3"/>
<dbReference type="InterPro" id="IPR001610">
    <property type="entry name" value="PAC"/>
</dbReference>
<dbReference type="PROSITE" id="PS50887">
    <property type="entry name" value="GGDEF"/>
    <property type="match status" value="1"/>
</dbReference>
<dbReference type="GO" id="GO:0052621">
    <property type="term" value="F:diguanylate cyclase activity"/>
    <property type="evidence" value="ECO:0007669"/>
    <property type="project" value="UniProtKB-EC"/>
</dbReference>
<dbReference type="InterPro" id="IPR000014">
    <property type="entry name" value="PAS"/>
</dbReference>
<dbReference type="SMART" id="SM00267">
    <property type="entry name" value="GGDEF"/>
    <property type="match status" value="1"/>
</dbReference>
<dbReference type="CDD" id="cd01949">
    <property type="entry name" value="GGDEF"/>
    <property type="match status" value="1"/>
</dbReference>
<dbReference type="InterPro" id="IPR032710">
    <property type="entry name" value="NTF2-like_dom_sf"/>
</dbReference>
<dbReference type="CDD" id="cd00130">
    <property type="entry name" value="PAS"/>
    <property type="match status" value="1"/>
</dbReference>
<dbReference type="InterPro" id="IPR013655">
    <property type="entry name" value="PAS_fold_3"/>
</dbReference>
<dbReference type="InterPro" id="IPR043128">
    <property type="entry name" value="Rev_trsase/Diguanyl_cyclase"/>
</dbReference>
<dbReference type="InterPro" id="IPR035965">
    <property type="entry name" value="PAS-like_dom_sf"/>
</dbReference>
<dbReference type="Gene3D" id="3.30.450.20">
    <property type="entry name" value="PAS domain"/>
    <property type="match status" value="2"/>
</dbReference>
<evidence type="ECO:0000313" key="4">
    <source>
        <dbReference type="Proteomes" id="UP001200430"/>
    </source>
</evidence>
<dbReference type="InterPro" id="IPR050469">
    <property type="entry name" value="Diguanylate_Cyclase"/>
</dbReference>
<dbReference type="SUPFAM" id="SSF55785">
    <property type="entry name" value="PYP-like sensor domain (PAS domain)"/>
    <property type="match status" value="2"/>
</dbReference>
<evidence type="ECO:0000313" key="3">
    <source>
        <dbReference type="EMBL" id="MCF4142384.1"/>
    </source>
</evidence>
<proteinExistence type="predicted"/>
<dbReference type="Gene3D" id="3.30.70.270">
    <property type="match status" value="1"/>
</dbReference>
<dbReference type="InterPro" id="IPR029787">
    <property type="entry name" value="Nucleotide_cyclase"/>
</dbReference>
<dbReference type="RefSeq" id="WP_236099111.1">
    <property type="nucleotide sequence ID" value="NZ_JAKGUD010000004.1"/>
</dbReference>
<feature type="domain" description="GGDEF" evidence="2">
    <location>
        <begin position="433"/>
        <end position="561"/>
    </location>
</feature>
<dbReference type="InterPro" id="IPR000700">
    <property type="entry name" value="PAS-assoc_C"/>
</dbReference>
<dbReference type="InterPro" id="IPR000160">
    <property type="entry name" value="GGDEF_dom"/>
</dbReference>
<keyword evidence="3" id="KW-0548">Nucleotidyltransferase</keyword>
<dbReference type="SUPFAM" id="SSF54427">
    <property type="entry name" value="NTF2-like"/>
    <property type="match status" value="1"/>
</dbReference>
<keyword evidence="3" id="KW-0808">Transferase</keyword>
<dbReference type="Gene3D" id="3.10.450.50">
    <property type="match status" value="1"/>
</dbReference>
<dbReference type="NCBIfam" id="TIGR00229">
    <property type="entry name" value="sensory_box"/>
    <property type="match status" value="2"/>
</dbReference>
<reference evidence="3 4" key="1">
    <citation type="submission" date="2022-01" db="EMBL/GenBank/DDBJ databases">
        <title>Dethiosulfovibrio faecalis sp. nov., a novel proteolytic, non-sulfur-reducing bacterium isolated from a marine aquaculture solid waste bioreactor.</title>
        <authorList>
            <person name="Grabowski S."/>
            <person name="Apolinario E."/>
            <person name="Schneider N."/>
            <person name="Marshall C.W."/>
            <person name="Sowers K.R."/>
        </authorList>
    </citation>
    <scope>NUCLEOTIDE SEQUENCE [LARGE SCALE GENOMIC DNA]</scope>
    <source>
        <strain evidence="3 4">DSM 12537</strain>
    </source>
</reference>
<organism evidence="3 4">
    <name type="scientific">Dethiosulfovibrio marinus</name>
    <dbReference type="NCBI Taxonomy" id="133532"/>
    <lineage>
        <taxon>Bacteria</taxon>
        <taxon>Thermotogati</taxon>
        <taxon>Synergistota</taxon>
        <taxon>Synergistia</taxon>
        <taxon>Synergistales</taxon>
        <taxon>Dethiosulfovibrionaceae</taxon>
        <taxon>Dethiosulfovibrio</taxon>
    </lineage>
</organism>
<feature type="domain" description="PAC" evidence="1">
    <location>
        <begin position="344"/>
        <end position="397"/>
    </location>
</feature>
<evidence type="ECO:0000259" key="2">
    <source>
        <dbReference type="PROSITE" id="PS50887"/>
    </source>
</evidence>
<dbReference type="SMART" id="SM00086">
    <property type="entry name" value="PAC"/>
    <property type="match status" value="1"/>
</dbReference>
<comment type="caution">
    <text evidence="3">The sequence shown here is derived from an EMBL/GenBank/DDBJ whole genome shotgun (WGS) entry which is preliminary data.</text>
</comment>
<dbReference type="Pfam" id="PF00990">
    <property type="entry name" value="GGDEF"/>
    <property type="match status" value="1"/>
</dbReference>
<dbReference type="SUPFAM" id="SSF55073">
    <property type="entry name" value="Nucleotide cyclase"/>
    <property type="match status" value="1"/>
</dbReference>
<dbReference type="Pfam" id="PF08447">
    <property type="entry name" value="PAS_3"/>
    <property type="match status" value="1"/>
</dbReference>
<accession>A0ABS9EMG8</accession>
<dbReference type="EMBL" id="JAKGUD010000004">
    <property type="protein sequence ID" value="MCF4142384.1"/>
    <property type="molecule type" value="Genomic_DNA"/>
</dbReference>
<dbReference type="PANTHER" id="PTHR45138:SF9">
    <property type="entry name" value="DIGUANYLATE CYCLASE DGCM-RELATED"/>
    <property type="match status" value="1"/>
</dbReference>
<dbReference type="Pfam" id="PF13426">
    <property type="entry name" value="PAS_9"/>
    <property type="match status" value="1"/>
</dbReference>
<dbReference type="PROSITE" id="PS50113">
    <property type="entry name" value="PAC"/>
    <property type="match status" value="1"/>
</dbReference>
<dbReference type="Pfam" id="PF13474">
    <property type="entry name" value="SnoaL_3"/>
    <property type="match status" value="1"/>
</dbReference>
<gene>
    <name evidence="3" type="ORF">L2W38_06115</name>
</gene>
<dbReference type="Proteomes" id="UP001200430">
    <property type="component" value="Unassembled WGS sequence"/>
</dbReference>